<dbReference type="InterPro" id="IPR003313">
    <property type="entry name" value="AraC-bd"/>
</dbReference>
<dbReference type="PANTHER" id="PTHR43280:SF28">
    <property type="entry name" value="HTH-TYPE TRANSCRIPTIONAL ACTIVATOR RHAS"/>
    <property type="match status" value="1"/>
</dbReference>
<protein>
    <submittedName>
        <fullName evidence="5">AraC family transcriptional regulator</fullName>
    </submittedName>
</protein>
<dbReference type="SMART" id="SM00342">
    <property type="entry name" value="HTH_ARAC"/>
    <property type="match status" value="1"/>
</dbReference>
<comment type="caution">
    <text evidence="5">The sequence shown here is derived from an EMBL/GenBank/DDBJ whole genome shotgun (WGS) entry which is preliminary data.</text>
</comment>
<keyword evidence="1" id="KW-0805">Transcription regulation</keyword>
<dbReference type="SUPFAM" id="SSF46689">
    <property type="entry name" value="Homeodomain-like"/>
    <property type="match status" value="2"/>
</dbReference>
<keyword evidence="6" id="KW-1185">Reference proteome</keyword>
<evidence type="ECO:0000259" key="4">
    <source>
        <dbReference type="PROSITE" id="PS01124"/>
    </source>
</evidence>
<proteinExistence type="predicted"/>
<dbReference type="SUPFAM" id="SSF51215">
    <property type="entry name" value="Regulatory protein AraC"/>
    <property type="match status" value="1"/>
</dbReference>
<evidence type="ECO:0000256" key="3">
    <source>
        <dbReference type="ARBA" id="ARBA00023163"/>
    </source>
</evidence>
<dbReference type="PROSITE" id="PS01124">
    <property type="entry name" value="HTH_ARAC_FAMILY_2"/>
    <property type="match status" value="1"/>
</dbReference>
<evidence type="ECO:0000256" key="1">
    <source>
        <dbReference type="ARBA" id="ARBA00023015"/>
    </source>
</evidence>
<evidence type="ECO:0000313" key="5">
    <source>
        <dbReference type="EMBL" id="MBP3962461.1"/>
    </source>
</evidence>
<organism evidence="5 6">
    <name type="scientific">Paenibacillus lignilyticus</name>
    <dbReference type="NCBI Taxonomy" id="1172615"/>
    <lineage>
        <taxon>Bacteria</taxon>
        <taxon>Bacillati</taxon>
        <taxon>Bacillota</taxon>
        <taxon>Bacilli</taxon>
        <taxon>Bacillales</taxon>
        <taxon>Paenibacillaceae</taxon>
        <taxon>Paenibacillus</taxon>
    </lineage>
</organism>
<dbReference type="Gene3D" id="2.60.120.280">
    <property type="entry name" value="Regulatory protein AraC"/>
    <property type="match status" value="1"/>
</dbReference>
<dbReference type="InterPro" id="IPR018060">
    <property type="entry name" value="HTH_AraC"/>
</dbReference>
<name>A0ABS5C8Y3_9BACL</name>
<dbReference type="RefSeq" id="WP_210656673.1">
    <property type="nucleotide sequence ID" value="NZ_JAGKSP010000002.1"/>
</dbReference>
<keyword evidence="2" id="KW-0238">DNA-binding</keyword>
<dbReference type="InterPro" id="IPR009057">
    <property type="entry name" value="Homeodomain-like_sf"/>
</dbReference>
<dbReference type="Pfam" id="PF02311">
    <property type="entry name" value="AraC_binding"/>
    <property type="match status" value="1"/>
</dbReference>
<dbReference type="PROSITE" id="PS00041">
    <property type="entry name" value="HTH_ARAC_FAMILY_1"/>
    <property type="match status" value="1"/>
</dbReference>
<reference evidence="5 6" key="1">
    <citation type="submission" date="2021-04" db="EMBL/GenBank/DDBJ databases">
        <title>Paenibacillus sp. DLE-14 whole genome sequence.</title>
        <authorList>
            <person name="Ham Y.J."/>
        </authorList>
    </citation>
    <scope>NUCLEOTIDE SEQUENCE [LARGE SCALE GENOMIC DNA]</scope>
    <source>
        <strain evidence="5 6">DLE-14</strain>
    </source>
</reference>
<dbReference type="EMBL" id="JAGKSP010000002">
    <property type="protein sequence ID" value="MBP3962461.1"/>
    <property type="molecule type" value="Genomic_DNA"/>
</dbReference>
<sequence length="278" mass="32464">MKHTYKTIIQNYFHRFQADVTIAAFSAPKNGQAMEQVSEFYRLWFIIEGEGELMQSGRLYHTKPGQLLLLPPGKQSFNTGSAPNAVYWCNFRASIGDMEIFDLLKLPIIVEPKEQVQLRMLFERLIDVYRSSMITRELRIRAALFDIMAIYLEYGGISEESLQQVEPLEKIDRVLDYIELNLSEQIGVEDLARLAYLHPNYFIGYFKNIVGYAPTQYVNMRRVERAKQLLEKPDCNISEVAQQVGMQNHYLSRMFKQYTGVTPSRYRQIYLSKKQNKS</sequence>
<dbReference type="InterPro" id="IPR018062">
    <property type="entry name" value="HTH_AraC-typ_CS"/>
</dbReference>
<gene>
    <name evidence="5" type="ORF">I8J30_07050</name>
</gene>
<keyword evidence="3" id="KW-0804">Transcription</keyword>
<evidence type="ECO:0000313" key="6">
    <source>
        <dbReference type="Proteomes" id="UP000673394"/>
    </source>
</evidence>
<dbReference type="Proteomes" id="UP000673394">
    <property type="component" value="Unassembled WGS sequence"/>
</dbReference>
<dbReference type="Gene3D" id="1.10.10.60">
    <property type="entry name" value="Homeodomain-like"/>
    <property type="match status" value="2"/>
</dbReference>
<dbReference type="PANTHER" id="PTHR43280">
    <property type="entry name" value="ARAC-FAMILY TRANSCRIPTIONAL REGULATOR"/>
    <property type="match status" value="1"/>
</dbReference>
<accession>A0ABS5C8Y3</accession>
<evidence type="ECO:0000256" key="2">
    <source>
        <dbReference type="ARBA" id="ARBA00023125"/>
    </source>
</evidence>
<feature type="domain" description="HTH araC/xylS-type" evidence="4">
    <location>
        <begin position="172"/>
        <end position="269"/>
    </location>
</feature>
<dbReference type="InterPro" id="IPR037923">
    <property type="entry name" value="HTH-like"/>
</dbReference>
<dbReference type="Pfam" id="PF12833">
    <property type="entry name" value="HTH_18"/>
    <property type="match status" value="1"/>
</dbReference>